<name>I7M363_TETTS</name>
<feature type="coiled-coil region" evidence="1">
    <location>
        <begin position="59"/>
        <end position="103"/>
    </location>
</feature>
<keyword evidence="1" id="KW-0175">Coiled coil</keyword>
<sequence>MNPNSHPQFQKPPASMSQQKVKLNQSVSFYRFIIGGLGYGGIDFISKQIFGEGKHYESLKKYEQQTNDKLKNVEFSKEKLLEKLDQHEQLKVLQEQLQESQNSSTILKNFIYGFLATNLGSIFHAKLNNHFKTKGYSSNKKMFLSPFSFLPYYLFCGIYDKLPLEELGSRIAKDFLPLFVIRLTGDIIRYKIFSKYEQQAIASGNQFINNPRLFGYHMLLRGVYILSMDTFYHQRVQIF</sequence>
<evidence type="ECO:0000256" key="1">
    <source>
        <dbReference type="SAM" id="Coils"/>
    </source>
</evidence>
<proteinExistence type="predicted"/>
<accession>I7M363</accession>
<protein>
    <submittedName>
        <fullName evidence="2">Uncharacterized protein</fullName>
    </submittedName>
</protein>
<evidence type="ECO:0000313" key="2">
    <source>
        <dbReference type="EMBL" id="EAS02416.1"/>
    </source>
</evidence>
<gene>
    <name evidence="2" type="ORF">TTHERM_00727760</name>
</gene>
<dbReference type="InParanoid" id="I7M363"/>
<dbReference type="HOGENOM" id="CLU_1163146_0_0_1"/>
<dbReference type="KEGG" id="tet:TTHERM_00727760"/>
<dbReference type="eggNOG" id="ENOG502SYZB">
    <property type="taxonomic scope" value="Eukaryota"/>
</dbReference>
<keyword evidence="3" id="KW-1185">Reference proteome</keyword>
<reference evidence="3" key="1">
    <citation type="journal article" date="2006" name="PLoS Biol.">
        <title>Macronuclear genome sequence of the ciliate Tetrahymena thermophila, a model eukaryote.</title>
        <authorList>
            <person name="Eisen J.A."/>
            <person name="Coyne R.S."/>
            <person name="Wu M."/>
            <person name="Wu D."/>
            <person name="Thiagarajan M."/>
            <person name="Wortman J.R."/>
            <person name="Badger J.H."/>
            <person name="Ren Q."/>
            <person name="Amedeo P."/>
            <person name="Jones K.M."/>
            <person name="Tallon L.J."/>
            <person name="Delcher A.L."/>
            <person name="Salzberg S.L."/>
            <person name="Silva J.C."/>
            <person name="Haas B.J."/>
            <person name="Majoros W.H."/>
            <person name="Farzad M."/>
            <person name="Carlton J.M."/>
            <person name="Smith R.K. Jr."/>
            <person name="Garg J."/>
            <person name="Pearlman R.E."/>
            <person name="Karrer K.M."/>
            <person name="Sun L."/>
            <person name="Manning G."/>
            <person name="Elde N.C."/>
            <person name="Turkewitz A.P."/>
            <person name="Asai D.J."/>
            <person name="Wilkes D.E."/>
            <person name="Wang Y."/>
            <person name="Cai H."/>
            <person name="Collins K."/>
            <person name="Stewart B.A."/>
            <person name="Lee S.R."/>
            <person name="Wilamowska K."/>
            <person name="Weinberg Z."/>
            <person name="Ruzzo W.L."/>
            <person name="Wloga D."/>
            <person name="Gaertig J."/>
            <person name="Frankel J."/>
            <person name="Tsao C.-C."/>
            <person name="Gorovsky M.A."/>
            <person name="Keeling P.J."/>
            <person name="Waller R.F."/>
            <person name="Patron N.J."/>
            <person name="Cherry J.M."/>
            <person name="Stover N.A."/>
            <person name="Krieger C.J."/>
            <person name="del Toro C."/>
            <person name="Ryder H.F."/>
            <person name="Williamson S.C."/>
            <person name="Barbeau R.A."/>
            <person name="Hamilton E.P."/>
            <person name="Orias E."/>
        </authorList>
    </citation>
    <scope>NUCLEOTIDE SEQUENCE [LARGE SCALE GENOMIC DNA]</scope>
    <source>
        <strain evidence="3">SB210</strain>
    </source>
</reference>
<dbReference type="RefSeq" id="XP_001022661.1">
    <property type="nucleotide sequence ID" value="XM_001022661.1"/>
</dbReference>
<organism evidence="2 3">
    <name type="scientific">Tetrahymena thermophila (strain SB210)</name>
    <dbReference type="NCBI Taxonomy" id="312017"/>
    <lineage>
        <taxon>Eukaryota</taxon>
        <taxon>Sar</taxon>
        <taxon>Alveolata</taxon>
        <taxon>Ciliophora</taxon>
        <taxon>Intramacronucleata</taxon>
        <taxon>Oligohymenophorea</taxon>
        <taxon>Hymenostomatida</taxon>
        <taxon>Tetrahymenina</taxon>
        <taxon>Tetrahymenidae</taxon>
        <taxon>Tetrahymena</taxon>
    </lineage>
</organism>
<evidence type="ECO:0000313" key="3">
    <source>
        <dbReference type="Proteomes" id="UP000009168"/>
    </source>
</evidence>
<dbReference type="Proteomes" id="UP000009168">
    <property type="component" value="Unassembled WGS sequence"/>
</dbReference>
<dbReference type="GeneID" id="7846302"/>
<dbReference type="EMBL" id="GG662537">
    <property type="protein sequence ID" value="EAS02416.1"/>
    <property type="molecule type" value="Genomic_DNA"/>
</dbReference>
<dbReference type="AlphaFoldDB" id="I7M363"/>